<feature type="compositionally biased region" description="Acidic residues" evidence="2">
    <location>
        <begin position="630"/>
        <end position="650"/>
    </location>
</feature>
<evidence type="ECO:0000259" key="4">
    <source>
        <dbReference type="PROSITE" id="PS51123"/>
    </source>
</evidence>
<dbReference type="CDD" id="cd07185">
    <property type="entry name" value="OmpA_C-like"/>
    <property type="match status" value="1"/>
</dbReference>
<dbReference type="PANTHER" id="PTHR30329">
    <property type="entry name" value="STATOR ELEMENT OF FLAGELLAR MOTOR COMPLEX"/>
    <property type="match status" value="1"/>
</dbReference>
<evidence type="ECO:0000313" key="6">
    <source>
        <dbReference type="Proteomes" id="UP000588068"/>
    </source>
</evidence>
<keyword evidence="6" id="KW-1185">Reference proteome</keyword>
<dbReference type="Proteomes" id="UP000588068">
    <property type="component" value="Unassembled WGS sequence"/>
</dbReference>
<dbReference type="EMBL" id="JACHHZ010000001">
    <property type="protein sequence ID" value="MBB6092374.1"/>
    <property type="molecule type" value="Genomic_DNA"/>
</dbReference>
<evidence type="ECO:0000256" key="3">
    <source>
        <dbReference type="SAM" id="SignalP"/>
    </source>
</evidence>
<comment type="caution">
    <text evidence="5">The sequence shown here is derived from an EMBL/GenBank/DDBJ whole genome shotgun (WGS) entry which is preliminary data.</text>
</comment>
<keyword evidence="5" id="KW-0282">Flagellum</keyword>
<evidence type="ECO:0000256" key="1">
    <source>
        <dbReference type="PROSITE-ProRule" id="PRU00473"/>
    </source>
</evidence>
<feature type="signal peptide" evidence="3">
    <location>
        <begin position="1"/>
        <end position="33"/>
    </location>
</feature>
<dbReference type="PANTHER" id="PTHR30329:SF21">
    <property type="entry name" value="LIPOPROTEIN YIAD-RELATED"/>
    <property type="match status" value="1"/>
</dbReference>
<keyword evidence="3" id="KW-0732">Signal</keyword>
<dbReference type="PROSITE" id="PS51123">
    <property type="entry name" value="OMPA_2"/>
    <property type="match status" value="2"/>
</dbReference>
<feature type="domain" description="OmpA-like" evidence="4">
    <location>
        <begin position="84"/>
        <end position="209"/>
    </location>
</feature>
<feature type="domain" description="OmpA-like" evidence="4">
    <location>
        <begin position="247"/>
        <end position="372"/>
    </location>
</feature>
<dbReference type="InterPro" id="IPR013783">
    <property type="entry name" value="Ig-like_fold"/>
</dbReference>
<feature type="chain" id="PRO_5032785161" evidence="3">
    <location>
        <begin position="34"/>
        <end position="1783"/>
    </location>
</feature>
<sequence>MMHTKYRSVQGATRSVRASFFVAIGLTIASAQAQSVQEEALGESVERQLSKDEALTQWVSDADRVNREAGDMIIATQVTKEEIETVKLRNVIPPIRFESGVAGISPQYIEALRKVLDDMRDHRNVRLHLVGHADDQPLSGMLAQRYGDNAGLSRERAGEVAEFLKSRLNLRPEAISYEWFGDAKPVATNLTDEGRALNRRVEVEVWYDATGHRAGEEEVLLRENFRRMKVCRMETVCRMRFVEGHARRARIRNLVPALRYTEEGVQVTDAFVAQVRKTLLNLQDKQNVVVKFTGFTDDLPLAGRDERIYGTHLALSKARAQRVALDIQGRLGLPMTAVASDGRGEALPLASNATAQGRAFNRRVEVEFWHDDPLQEMPEDVQLCPKDSDAAMVTKVHDPAWGRIAPLELEGGRAVIPAGYVDQLRRAMADVDGKTNVRLRFVGYTKNERIDRRTASVYGDDIGLSAARARRAMETIREQMALTPEQAEHEGRGYVHSDDVVNAGFTQGETSHVVVQVVYDERAVVDDLDGVDITKLTRELSPEDPFALNLMRITVDGKPIDDPKRSSADIQRCTDVALEEADIQFQFDSLSSSRRLSVAAAPSTIVLRDAAIAGEVPQAAPADDAGVQDAETEAPDAEPSESPSEEDEQEVAAHGDEEALTDAPTEPATAAGDEPAMSAGEAAGEAKTTSPVEPRYIGDPVRFRMYANYSAFIERSEVRIFTADQSPQAHPLDVIPFDANGFAEWVPTSGVVAAPARDLKYVLRAYDTKGNFDETVPQPLWLVYGHAGEVEPDQEKVKQRRDQELLAGYGDNALSVSNIRLGSGTVKVRGTGIPAQHTVWVAGRQVPVDHSGSFVAEEVLPSGMHTVEVAVLDEGGNGSMYLRDLKFERDDWFYLGLADVTVSEHRARGPVDLLQGENTPYDYDSTLDGRLAFYINGKFSEHWGLTASADTREGPVKDLFSNFLDKSPDSLFRRIDPDYHYPTFGDDAIVEEVAPTLGKFYVKVNRDQNHALWGNFRISYMGNELAHVDRGLYGGNLHFETEATTSFGEQRAAIDGFAAEPGTLASREEFRGTGGSLYFLRNQDILVGSERVRIELRDKDSGLVTGVKNLQPILDYDVDYLQGRILLAEPLNSTVDDGLLVRTGGLSGDEAHLVVRYEYTPGFDEIDAMATGGQAHYWINDYLRIGLTASTNEEGTSDSTLNGADVTVRMSADTFLKVQGAQSEGLVSSSLYSSDGGFDFVGDSSTGFDDADATAWRADLSIGFGEFTEALPGRITLYTQSQGAGYSAPGLTALTDTKYQGGTLNTELPFGVRLRAKADQREQDQGYSVNAQELDVGYQITERWDISTGVRKDEREYDGTLTPLNLQQGERTDAVVQLGYDSRSTWRTYGFVQETLSKSAEREEDSRVGVGGAYRFTDRFRADLEVSDGDLGPGARVGTNYQYSERTSLYLNYALENERTDNGLHGERGNLISGVKRKLSDASSVYLEQRYQETESTSGLTHATGMSLAPNDRWNLSANTDIGSLVDQRTGSKIDREAGGVSVGYGFETVQFSSAVEYRLDKTQQPDQTMAERTTWLYRNAFKYQLTPDWRVLGKFNHADSTSSLGQFYDGGYTEAVIGYGYRPVAHDRLNALAKYTYFFNVPTTEQVTPQHLPAQFIQKSHVGALDVTYDITDRWSLGGKYAYRLGQVSLDREDRQFFDNRAHLYIVRTDLTFGLWEGLIEGRMLDMTDLNEQRSGALAAVYRQLGDHVKVGIGYNFTDFSDDLTDLSFRHEGAFLNIIGAM</sequence>
<reference evidence="5 6" key="1">
    <citation type="submission" date="2020-08" db="EMBL/GenBank/DDBJ databases">
        <title>Genomic Encyclopedia of Type Strains, Phase IV (KMG-IV): sequencing the most valuable type-strain genomes for metagenomic binning, comparative biology and taxonomic classification.</title>
        <authorList>
            <person name="Goeker M."/>
        </authorList>
    </citation>
    <scope>NUCLEOTIDE SEQUENCE [LARGE SCALE GENOMIC DNA]</scope>
    <source>
        <strain evidence="5 6">DSM 26723</strain>
    </source>
</reference>
<dbReference type="GO" id="GO:0016020">
    <property type="term" value="C:membrane"/>
    <property type="evidence" value="ECO:0007669"/>
    <property type="project" value="UniProtKB-UniRule"/>
</dbReference>
<keyword evidence="5" id="KW-0966">Cell projection</keyword>
<protein>
    <submittedName>
        <fullName evidence="5">Flagellar motor protein MotB</fullName>
    </submittedName>
</protein>
<evidence type="ECO:0000313" key="5">
    <source>
        <dbReference type="EMBL" id="MBB6092374.1"/>
    </source>
</evidence>
<feature type="region of interest" description="Disordered" evidence="2">
    <location>
        <begin position="618"/>
        <end position="694"/>
    </location>
</feature>
<dbReference type="SUPFAM" id="SSF103088">
    <property type="entry name" value="OmpA-like"/>
    <property type="match status" value="2"/>
</dbReference>
<evidence type="ECO:0000256" key="2">
    <source>
        <dbReference type="SAM" id="MobiDB-lite"/>
    </source>
</evidence>
<accession>A0A841HIG9</accession>
<dbReference type="InterPro" id="IPR036737">
    <property type="entry name" value="OmpA-like_sf"/>
</dbReference>
<keyword evidence="1" id="KW-0472">Membrane</keyword>
<keyword evidence="5" id="KW-0969">Cilium</keyword>
<gene>
    <name evidence="5" type="ORF">HNQ60_001220</name>
</gene>
<proteinExistence type="predicted"/>
<dbReference type="RefSeq" id="WP_184330095.1">
    <property type="nucleotide sequence ID" value="NZ_JACHHZ010000001.1"/>
</dbReference>
<dbReference type="Gene3D" id="2.60.40.10">
    <property type="entry name" value="Immunoglobulins"/>
    <property type="match status" value="1"/>
</dbReference>
<dbReference type="Gene3D" id="3.30.1330.60">
    <property type="entry name" value="OmpA-like domain"/>
    <property type="match status" value="2"/>
</dbReference>
<dbReference type="Pfam" id="PF00691">
    <property type="entry name" value="OmpA"/>
    <property type="match status" value="1"/>
</dbReference>
<organism evidence="5 6">
    <name type="scientific">Povalibacter uvarum</name>
    <dbReference type="NCBI Taxonomy" id="732238"/>
    <lineage>
        <taxon>Bacteria</taxon>
        <taxon>Pseudomonadati</taxon>
        <taxon>Pseudomonadota</taxon>
        <taxon>Gammaproteobacteria</taxon>
        <taxon>Steroidobacterales</taxon>
        <taxon>Steroidobacteraceae</taxon>
        <taxon>Povalibacter</taxon>
    </lineage>
</organism>
<name>A0A841HIG9_9GAMM</name>
<dbReference type="InterPro" id="IPR050330">
    <property type="entry name" value="Bact_OuterMem_StrucFunc"/>
</dbReference>
<dbReference type="InterPro" id="IPR006665">
    <property type="entry name" value="OmpA-like"/>
</dbReference>